<evidence type="ECO:0000259" key="4">
    <source>
        <dbReference type="SMART" id="SM00563"/>
    </source>
</evidence>
<organism evidence="5 6">
    <name type="scientific">Leishmania panamensis</name>
    <dbReference type="NCBI Taxonomy" id="5679"/>
    <lineage>
        <taxon>Eukaryota</taxon>
        <taxon>Discoba</taxon>
        <taxon>Euglenozoa</taxon>
        <taxon>Kinetoplastea</taxon>
        <taxon>Metakinetoplastina</taxon>
        <taxon>Trypanosomatida</taxon>
        <taxon>Trypanosomatidae</taxon>
        <taxon>Leishmaniinae</taxon>
        <taxon>Leishmania</taxon>
        <taxon>Leishmania guyanensis species complex</taxon>
    </lineage>
</organism>
<evidence type="ECO:0000256" key="1">
    <source>
        <dbReference type="ARBA" id="ARBA00022679"/>
    </source>
</evidence>
<dbReference type="GeneID" id="22572059"/>
<accession>A0A088RHQ2</accession>
<proteinExistence type="predicted"/>
<dbReference type="eggNOG" id="ENOG502S71D">
    <property type="taxonomic scope" value="Eukaryota"/>
</dbReference>
<sequence>MGAAVARVLHDVAACLPRLPPARHGTLLAVALGAGYVLLRQRLVPKWATQKWFLLSTTALMIPSCALAYLLDPLRYLGVPRLCVQNVCVFILSHAFKAIWWLNPQIRMHVKFDANGDEKPACWDDISRTGVAFMLNHTSFWDPFQMIGITPTAHLMQTRTLMKSSLRKIPIFGGIFDRVGHFPVYFKSDSACSFEVDKERQAQVQQAIDAHLRLGGSLAMFPEGAINKHPQVLLTFRYGTFATIIKHRMEVYYMVSVGSEKTWPLGMLYGGLPADIYIRIGAYPIDYDRDSSKSLAVGLQKRMQEVRDEIEAEVAAAEEAERRRRGLVSEAKETIIRSVKPLRAAREAHAATLTA</sequence>
<dbReference type="GO" id="GO:0006654">
    <property type="term" value="P:phosphatidic acid biosynthetic process"/>
    <property type="evidence" value="ECO:0007669"/>
    <property type="project" value="TreeGrafter"/>
</dbReference>
<dbReference type="VEuPathDB" id="TriTrypDB:LPMP_041000"/>
<keyword evidence="3" id="KW-0472">Membrane</keyword>
<dbReference type="PANTHER" id="PTHR10434">
    <property type="entry name" value="1-ACYL-SN-GLYCEROL-3-PHOSPHATE ACYLTRANSFERASE"/>
    <property type="match status" value="1"/>
</dbReference>
<feature type="transmembrane region" description="Helical" evidence="3">
    <location>
        <begin position="51"/>
        <end position="71"/>
    </location>
</feature>
<keyword evidence="2 5" id="KW-0012">Acyltransferase</keyword>
<gene>
    <name evidence="5" type="ORF">LPMP_041000</name>
</gene>
<dbReference type="EMBL" id="CP009373">
    <property type="protein sequence ID" value="AIN95423.1"/>
    <property type="molecule type" value="Genomic_DNA"/>
</dbReference>
<evidence type="ECO:0000313" key="6">
    <source>
        <dbReference type="Proteomes" id="UP000063063"/>
    </source>
</evidence>
<feature type="transmembrane region" description="Helical" evidence="3">
    <location>
        <begin position="22"/>
        <end position="39"/>
    </location>
</feature>
<dbReference type="GO" id="GO:0003841">
    <property type="term" value="F:1-acylglycerol-3-phosphate O-acyltransferase activity"/>
    <property type="evidence" value="ECO:0007669"/>
    <property type="project" value="TreeGrafter"/>
</dbReference>
<reference evidence="5 6" key="1">
    <citation type="journal article" date="2015" name="Sci. Rep.">
        <title>The genome of Leishmania panamensis: insights into genomics of the L. (Viannia) subgenus.</title>
        <authorList>
            <person name="Llanes A."/>
            <person name="Restrepo C.M."/>
            <person name="Vecchio G.D."/>
            <person name="Anguizola F.J."/>
            <person name="Lleonart R."/>
        </authorList>
    </citation>
    <scope>NUCLEOTIDE SEQUENCE [LARGE SCALE GENOMIC DNA]</scope>
    <source>
        <strain evidence="5 6">MHOM/PA/94/PSC-1</strain>
    </source>
</reference>
<name>A0A088RHQ2_LEIPA</name>
<dbReference type="Proteomes" id="UP000063063">
    <property type="component" value="Chromosome 4"/>
</dbReference>
<keyword evidence="1" id="KW-0808">Transferase</keyword>
<dbReference type="KEGG" id="lpan:LPMP_041000"/>
<dbReference type="PANTHER" id="PTHR10434:SF48">
    <property type="entry name" value="PUTATIVE-RELATED"/>
    <property type="match status" value="1"/>
</dbReference>
<keyword evidence="3" id="KW-0812">Transmembrane</keyword>
<keyword evidence="6" id="KW-1185">Reference proteome</keyword>
<evidence type="ECO:0000256" key="3">
    <source>
        <dbReference type="SAM" id="Phobius"/>
    </source>
</evidence>
<feature type="domain" description="Phospholipid/glycerol acyltransferase" evidence="4">
    <location>
        <begin position="131"/>
        <end position="259"/>
    </location>
</feature>
<keyword evidence="3" id="KW-1133">Transmembrane helix</keyword>
<dbReference type="CDD" id="cd07989">
    <property type="entry name" value="LPLAT_AGPAT-like"/>
    <property type="match status" value="1"/>
</dbReference>
<evidence type="ECO:0000313" key="5">
    <source>
        <dbReference type="EMBL" id="AIN95423.1"/>
    </source>
</evidence>
<evidence type="ECO:0000256" key="2">
    <source>
        <dbReference type="ARBA" id="ARBA00023315"/>
    </source>
</evidence>
<dbReference type="RefSeq" id="XP_010703745.1">
    <property type="nucleotide sequence ID" value="XM_010705443.1"/>
</dbReference>
<dbReference type="AlphaFoldDB" id="A0A088RHQ2"/>
<dbReference type="OrthoDB" id="431951at2759"/>
<dbReference type="SUPFAM" id="SSF69593">
    <property type="entry name" value="Glycerol-3-phosphate (1)-acyltransferase"/>
    <property type="match status" value="1"/>
</dbReference>
<protein>
    <submittedName>
        <fullName evidence="5">Phospholipid/glycerol acyltransferase, putative</fullName>
    </submittedName>
</protein>
<dbReference type="InterPro" id="IPR002123">
    <property type="entry name" value="Plipid/glycerol_acylTrfase"/>
</dbReference>
<dbReference type="Pfam" id="PF01553">
    <property type="entry name" value="Acyltransferase"/>
    <property type="match status" value="1"/>
</dbReference>
<dbReference type="SMART" id="SM00563">
    <property type="entry name" value="PlsC"/>
    <property type="match status" value="1"/>
</dbReference>
<dbReference type="VEuPathDB" id="TriTrypDB:LPAL13_040017200"/>
<dbReference type="GO" id="GO:0005783">
    <property type="term" value="C:endoplasmic reticulum"/>
    <property type="evidence" value="ECO:0007669"/>
    <property type="project" value="TreeGrafter"/>
</dbReference>